<accession>A8Q4Q9</accession>
<dbReference type="InterPro" id="IPR000719">
    <property type="entry name" value="Prot_kinase_dom"/>
</dbReference>
<proteinExistence type="predicted"/>
<dbReference type="FunFam" id="1.10.510.10:FF:000571">
    <property type="entry name" value="Maternal embryonic leucine zipper kinase"/>
    <property type="match status" value="1"/>
</dbReference>
<dbReference type="InParanoid" id="A8Q4Q9"/>
<dbReference type="GO" id="GO:0035556">
    <property type="term" value="P:intracellular signal transduction"/>
    <property type="evidence" value="ECO:0007669"/>
    <property type="project" value="TreeGrafter"/>
</dbReference>
<reference evidence="6 7" key="1">
    <citation type="journal article" date="2007" name="Proc. Natl. Acad. Sci. U.S.A.">
        <title>Dandruff-associated Malassezia genomes reveal convergent and divergent virulence traits shared with plant and human fungal pathogens.</title>
        <authorList>
            <person name="Xu J."/>
            <person name="Saunders C.W."/>
            <person name="Hu P."/>
            <person name="Grant R.A."/>
            <person name="Boekhout T."/>
            <person name="Kuramae E.E."/>
            <person name="Kronstad J.W."/>
            <person name="Deangelis Y.M."/>
            <person name="Reeder N.L."/>
            <person name="Johnstone K.R."/>
            <person name="Leland M."/>
            <person name="Fieno A.M."/>
            <person name="Begley W.M."/>
            <person name="Sun Y."/>
            <person name="Lacey M.P."/>
            <person name="Chaudhary T."/>
            <person name="Keough T."/>
            <person name="Chu L."/>
            <person name="Sears R."/>
            <person name="Yuan B."/>
            <person name="Dawson T.L.Jr."/>
        </authorList>
    </citation>
    <scope>NUCLEOTIDE SEQUENCE [LARGE SCALE GENOMIC DNA]</scope>
    <source>
        <strain evidence="7">ATCC MYA-4612 / CBS 7966</strain>
    </source>
</reference>
<feature type="region of interest" description="Disordered" evidence="4">
    <location>
        <begin position="301"/>
        <end position="330"/>
    </location>
</feature>
<protein>
    <recommendedName>
        <fullName evidence="5">Protein kinase domain-containing protein</fullName>
    </recommendedName>
</protein>
<dbReference type="Gene3D" id="3.30.200.20">
    <property type="entry name" value="Phosphorylase Kinase, domain 1"/>
    <property type="match status" value="1"/>
</dbReference>
<evidence type="ECO:0000256" key="1">
    <source>
        <dbReference type="ARBA" id="ARBA00022741"/>
    </source>
</evidence>
<dbReference type="PANTHER" id="PTHR24346:SF77">
    <property type="entry name" value="SERINE THREONINE PROTEIN KINASE"/>
    <property type="match status" value="1"/>
</dbReference>
<feature type="compositionally biased region" description="Polar residues" evidence="4">
    <location>
        <begin position="301"/>
        <end position="312"/>
    </location>
</feature>
<dbReference type="RefSeq" id="XP_001730228.1">
    <property type="nucleotide sequence ID" value="XM_001730176.1"/>
</dbReference>
<gene>
    <name evidence="6" type="ORF">MGL_2610</name>
</gene>
<evidence type="ECO:0000313" key="6">
    <source>
        <dbReference type="EMBL" id="EDP43014.1"/>
    </source>
</evidence>
<dbReference type="OrthoDB" id="68483at2759"/>
<organism evidence="6 7">
    <name type="scientific">Malassezia globosa (strain ATCC MYA-4612 / CBS 7966)</name>
    <name type="common">Dandruff-associated fungus</name>
    <dbReference type="NCBI Taxonomy" id="425265"/>
    <lineage>
        <taxon>Eukaryota</taxon>
        <taxon>Fungi</taxon>
        <taxon>Dikarya</taxon>
        <taxon>Basidiomycota</taxon>
        <taxon>Ustilaginomycotina</taxon>
        <taxon>Malasseziomycetes</taxon>
        <taxon>Malasseziales</taxon>
        <taxon>Malasseziaceae</taxon>
        <taxon>Malassezia</taxon>
    </lineage>
</organism>
<dbReference type="GeneID" id="5854533"/>
<feature type="binding site" evidence="3">
    <location>
        <position position="64"/>
    </location>
    <ligand>
        <name>ATP</name>
        <dbReference type="ChEBI" id="CHEBI:30616"/>
    </ligand>
</feature>
<dbReference type="PROSITE" id="PS50011">
    <property type="entry name" value="PROTEIN_KINASE_DOM"/>
    <property type="match status" value="1"/>
</dbReference>
<dbReference type="SMART" id="SM00220">
    <property type="entry name" value="S_TKc"/>
    <property type="match status" value="1"/>
</dbReference>
<dbReference type="GO" id="GO:0005737">
    <property type="term" value="C:cytoplasm"/>
    <property type="evidence" value="ECO:0007669"/>
    <property type="project" value="TreeGrafter"/>
</dbReference>
<feature type="compositionally biased region" description="Basic and acidic residues" evidence="4">
    <location>
        <begin position="313"/>
        <end position="325"/>
    </location>
</feature>
<comment type="caution">
    <text evidence="6">The sequence shown here is derived from an EMBL/GenBank/DDBJ whole genome shotgun (WGS) entry which is preliminary data.</text>
</comment>
<dbReference type="PANTHER" id="PTHR24346">
    <property type="entry name" value="MAP/MICROTUBULE AFFINITY-REGULATING KINASE"/>
    <property type="match status" value="1"/>
</dbReference>
<keyword evidence="2 3" id="KW-0067">ATP-binding</keyword>
<dbReference type="Gene3D" id="1.10.510.10">
    <property type="entry name" value="Transferase(Phosphotransferase) domain 1"/>
    <property type="match status" value="1"/>
</dbReference>
<dbReference type="KEGG" id="mgl:MGL_2610"/>
<dbReference type="PROSITE" id="PS00107">
    <property type="entry name" value="PROTEIN_KINASE_ATP"/>
    <property type="match status" value="1"/>
</dbReference>
<dbReference type="GO" id="GO:0004674">
    <property type="term" value="F:protein serine/threonine kinase activity"/>
    <property type="evidence" value="ECO:0007669"/>
    <property type="project" value="TreeGrafter"/>
</dbReference>
<dbReference type="Pfam" id="PF00069">
    <property type="entry name" value="Pkinase"/>
    <property type="match status" value="1"/>
</dbReference>
<dbReference type="VEuPathDB" id="FungiDB:MGL_2610"/>
<keyword evidence="1 3" id="KW-0547">Nucleotide-binding</keyword>
<dbReference type="EMBL" id="AAYY01000009">
    <property type="protein sequence ID" value="EDP43014.1"/>
    <property type="molecule type" value="Genomic_DNA"/>
</dbReference>
<dbReference type="GO" id="GO:0005524">
    <property type="term" value="F:ATP binding"/>
    <property type="evidence" value="ECO:0007669"/>
    <property type="project" value="UniProtKB-UniRule"/>
</dbReference>
<evidence type="ECO:0000256" key="4">
    <source>
        <dbReference type="SAM" id="MobiDB-lite"/>
    </source>
</evidence>
<dbReference type="Proteomes" id="UP000008837">
    <property type="component" value="Unassembled WGS sequence"/>
</dbReference>
<dbReference type="AlphaFoldDB" id="A8Q4Q9"/>
<dbReference type="InterPro" id="IPR017441">
    <property type="entry name" value="Protein_kinase_ATP_BS"/>
</dbReference>
<keyword evidence="7" id="KW-1185">Reference proteome</keyword>
<name>A8Q4Q9_MALGO</name>
<evidence type="ECO:0000256" key="2">
    <source>
        <dbReference type="ARBA" id="ARBA00022840"/>
    </source>
</evidence>
<feature type="domain" description="Protein kinase" evidence="5">
    <location>
        <begin position="26"/>
        <end position="363"/>
    </location>
</feature>
<evidence type="ECO:0000313" key="7">
    <source>
        <dbReference type="Proteomes" id="UP000008837"/>
    </source>
</evidence>
<dbReference type="STRING" id="425265.A8Q4Q9"/>
<dbReference type="OMA" id="MAYGRIP"/>
<dbReference type="InterPro" id="IPR011009">
    <property type="entry name" value="Kinase-like_dom_sf"/>
</dbReference>
<evidence type="ECO:0000256" key="3">
    <source>
        <dbReference type="PROSITE-ProRule" id="PRU10141"/>
    </source>
</evidence>
<dbReference type="CDD" id="cd14008">
    <property type="entry name" value="STKc_LKB1_CaMKK"/>
    <property type="match status" value="1"/>
</dbReference>
<sequence>MKHVRETRTLTLDYDTETGHRMINQYVVDSELGRGVFGSVKLAHDVYSRANVAIKIVQREAPRKLGVPYTPRQTDERVVREIRAMSLCLHPNVVQLFEVIDDPMSRKLFLITEYMQGGELVWRDELEQPTLSLTDARRVFRDILHGLNALHENGIIHRDLKPANILWTRDRTMAKISDFGSAYVRMTPSSVDELSSATDPVLARTAGSPAFFAPELCYGASDGPPITKAIDVWALGVTLYCMLFGHVPFDAETEYLLLECIVHDDYAVPTCMCCDRVIVGPRAPRWAPLYPNSQDLCGSGSGNTYSKSAGTDSRNESTKPAETNRSHSLSNEAHAVRHLLDALLDKDPATRMTLDRAMTHPWLVAVSW</sequence>
<evidence type="ECO:0000259" key="5">
    <source>
        <dbReference type="PROSITE" id="PS50011"/>
    </source>
</evidence>
<dbReference type="SUPFAM" id="SSF56112">
    <property type="entry name" value="Protein kinase-like (PK-like)"/>
    <property type="match status" value="1"/>
</dbReference>